<dbReference type="CDD" id="cd03788">
    <property type="entry name" value="GT20_TPS"/>
    <property type="match status" value="1"/>
</dbReference>
<dbReference type="NCBIfam" id="TIGR00685">
    <property type="entry name" value="T6PP"/>
    <property type="match status" value="1"/>
</dbReference>
<dbReference type="GO" id="GO:0004805">
    <property type="term" value="F:trehalose-phosphatase activity"/>
    <property type="evidence" value="ECO:0007669"/>
    <property type="project" value="TreeGrafter"/>
</dbReference>
<name>A0A315ZAR2_SEDFL</name>
<dbReference type="OrthoDB" id="9761633at2"/>
<dbReference type="RefSeq" id="WP_109619286.1">
    <property type="nucleotide sequence ID" value="NZ_QGDO01000003.1"/>
</dbReference>
<protein>
    <submittedName>
        <fullName evidence="3">Trehalose 6-phosphate synthase/phosphatase</fullName>
    </submittedName>
</protein>
<dbReference type="InterPro" id="IPR023214">
    <property type="entry name" value="HAD_sf"/>
</dbReference>
<dbReference type="Gene3D" id="3.40.50.1000">
    <property type="entry name" value="HAD superfamily/HAD-like"/>
    <property type="match status" value="1"/>
</dbReference>
<dbReference type="PANTHER" id="PTHR10788">
    <property type="entry name" value="TREHALOSE-6-PHOSPHATE SYNTHASE"/>
    <property type="match status" value="1"/>
</dbReference>
<dbReference type="Gene3D" id="3.40.50.2000">
    <property type="entry name" value="Glycogen Phosphorylase B"/>
    <property type="match status" value="2"/>
</dbReference>
<reference evidence="3 4" key="1">
    <citation type="submission" date="2018-03" db="EMBL/GenBank/DDBJ databases">
        <title>Genomic Encyclopedia of Archaeal and Bacterial Type Strains, Phase II (KMG-II): from individual species to whole genera.</title>
        <authorList>
            <person name="Goeker M."/>
        </authorList>
    </citation>
    <scope>NUCLEOTIDE SEQUENCE [LARGE SCALE GENOMIC DNA]</scope>
    <source>
        <strain evidence="3 4">DSM 28229</strain>
    </source>
</reference>
<organism evidence="3 4">
    <name type="scientific">Sediminitomix flava</name>
    <dbReference type="NCBI Taxonomy" id="379075"/>
    <lineage>
        <taxon>Bacteria</taxon>
        <taxon>Pseudomonadati</taxon>
        <taxon>Bacteroidota</taxon>
        <taxon>Cytophagia</taxon>
        <taxon>Cytophagales</taxon>
        <taxon>Flammeovirgaceae</taxon>
        <taxon>Sediminitomix</taxon>
    </lineage>
</organism>
<dbReference type="InterPro" id="IPR006379">
    <property type="entry name" value="HAD-SF_hydro_IIB"/>
</dbReference>
<dbReference type="AlphaFoldDB" id="A0A315ZAR2"/>
<dbReference type="GO" id="GO:0003825">
    <property type="term" value="F:alpha,alpha-trehalose-phosphate synthase (UDP-forming) activity"/>
    <property type="evidence" value="ECO:0007669"/>
    <property type="project" value="TreeGrafter"/>
</dbReference>
<evidence type="ECO:0000313" key="3">
    <source>
        <dbReference type="EMBL" id="PWJ42382.1"/>
    </source>
</evidence>
<dbReference type="NCBIfam" id="TIGR01484">
    <property type="entry name" value="HAD-SF-IIB"/>
    <property type="match status" value="1"/>
</dbReference>
<dbReference type="Pfam" id="PF02358">
    <property type="entry name" value="Trehalose_PPase"/>
    <property type="match status" value="1"/>
</dbReference>
<gene>
    <name evidence="3" type="ORF">BC781_103634</name>
</gene>
<evidence type="ECO:0000256" key="1">
    <source>
        <dbReference type="ARBA" id="ARBA00006330"/>
    </source>
</evidence>
<dbReference type="Proteomes" id="UP000245535">
    <property type="component" value="Unassembled WGS sequence"/>
</dbReference>
<dbReference type="NCBIfam" id="NF011071">
    <property type="entry name" value="PRK14501.1"/>
    <property type="match status" value="1"/>
</dbReference>
<comment type="caution">
    <text evidence="3">The sequence shown here is derived from an EMBL/GenBank/DDBJ whole genome shotgun (WGS) entry which is preliminary data.</text>
</comment>
<comment type="similarity">
    <text evidence="1">In the C-terminal section; belongs to the trehalose phosphatase family.</text>
</comment>
<dbReference type="GO" id="GO:0005992">
    <property type="term" value="P:trehalose biosynthetic process"/>
    <property type="evidence" value="ECO:0007669"/>
    <property type="project" value="InterPro"/>
</dbReference>
<accession>A0A315ZAR2</accession>
<proteinExistence type="inferred from homology"/>
<dbReference type="SUPFAM" id="SSF56784">
    <property type="entry name" value="HAD-like"/>
    <property type="match status" value="1"/>
</dbReference>
<keyword evidence="4" id="KW-1185">Reference proteome</keyword>
<dbReference type="EMBL" id="QGDO01000003">
    <property type="protein sequence ID" value="PWJ42382.1"/>
    <property type="molecule type" value="Genomic_DNA"/>
</dbReference>
<dbReference type="InterPro" id="IPR036412">
    <property type="entry name" value="HAD-like_sf"/>
</dbReference>
<dbReference type="Gene3D" id="3.30.70.1020">
    <property type="entry name" value="Trehalose-6-phosphate phosphatase related protein, domain 2"/>
    <property type="match status" value="1"/>
</dbReference>
<dbReference type="GO" id="GO:0005829">
    <property type="term" value="C:cytosol"/>
    <property type="evidence" value="ECO:0007669"/>
    <property type="project" value="TreeGrafter"/>
</dbReference>
<dbReference type="Pfam" id="PF00982">
    <property type="entry name" value="Glyco_transf_20"/>
    <property type="match status" value="1"/>
</dbReference>
<dbReference type="InterPro" id="IPR003337">
    <property type="entry name" value="Trehalose_PPase"/>
</dbReference>
<comment type="similarity">
    <text evidence="2">Belongs to the glycosyltransferase 20 family.</text>
</comment>
<evidence type="ECO:0000256" key="2">
    <source>
        <dbReference type="ARBA" id="ARBA00008799"/>
    </source>
</evidence>
<dbReference type="PANTHER" id="PTHR10788:SF106">
    <property type="entry name" value="BCDNA.GH08860"/>
    <property type="match status" value="1"/>
</dbReference>
<dbReference type="SUPFAM" id="SSF53756">
    <property type="entry name" value="UDP-Glycosyltransferase/glycogen phosphorylase"/>
    <property type="match status" value="1"/>
</dbReference>
<evidence type="ECO:0000313" key="4">
    <source>
        <dbReference type="Proteomes" id="UP000245535"/>
    </source>
</evidence>
<dbReference type="InterPro" id="IPR001830">
    <property type="entry name" value="Glyco_trans_20"/>
</dbReference>
<dbReference type="CDD" id="cd01627">
    <property type="entry name" value="HAD_TPP"/>
    <property type="match status" value="1"/>
</dbReference>
<sequence>MNNKKLVIVSNRLPVSININEDEFSFTKSAGGLATGLDSLSDELEKIWVGWAGIHTSDKDLKEKINTAFVEKDLYPIFFEEQLFEGYYEGFSNKIIWPHFHYFTQYTTYEEAYYEAYKTVNEIFAEELIKILKGDEMVWIHDYHLMLLPKLIRHKFPNISIGFFLHIPFPSYEIFRTLPWRNDLLTGVLGADLVGFHTFGYMRHFLSSVYNILGYENDFGIINIHDRLVHADVFPMGIDYDKFAFPDIKSVSKVFEIKENLPEARIILSVDRLDYTKGIPQRIKAFDAFLERYPEYLGKVYLVLVAVPSRTNVGHYKELKDEIETLIGRINGKYAQFRWTPIKYFYRNFNFEELVQLYQASDVAMITPLRDGMNLIAKEYVASRQDGKGVLVLSEMAGASFELIDALMVNPQNTNHVVEVLARALEMNPKEQELRIRNLQRRVKENNVQTWANTFIDEQLKISMMQKEKLTKFFNKDAQALNLTLMKQSSKRLILLDYDGTLMDFNSDPQAVEPDEFILSTLKTFTADPRNRVVVISGRDRDTLERWLGHLEVDISAEHGVWSRIDGDWQMSDGLFDSWKEQVRPVLENLVKRTPGTFLEEKQYSIVWHYRKIDKALGEKRIRAYRDVLQYMTANLDLQVLEGNKVVEVKNAGVNKGKATLNWLNMEDWEYVLAMGDDHTDEDIFKVLPDYATSVKVGLDMSDARYHLTSVKQVRTFLDKVIETLYSDSTKSAID</sequence>